<dbReference type="InterPro" id="IPR011032">
    <property type="entry name" value="GroES-like_sf"/>
</dbReference>
<evidence type="ECO:0000313" key="4">
    <source>
        <dbReference type="Proteomes" id="UP000656042"/>
    </source>
</evidence>
<dbReference type="AlphaFoldDB" id="A0A8J3C543"/>
<evidence type="ECO:0000256" key="1">
    <source>
        <dbReference type="ARBA" id="ARBA00022857"/>
    </source>
</evidence>
<accession>A0A8J3C543</accession>
<dbReference type="PANTHER" id="PTHR44154">
    <property type="entry name" value="QUINONE OXIDOREDUCTASE"/>
    <property type="match status" value="1"/>
</dbReference>
<gene>
    <name evidence="3" type="ORF">GCM10012284_51670</name>
</gene>
<dbReference type="InterPro" id="IPR051603">
    <property type="entry name" value="Zinc-ADH_QOR/CCCR"/>
</dbReference>
<reference evidence="3" key="1">
    <citation type="journal article" date="2014" name="Int. J. Syst. Evol. Microbiol.">
        <title>Complete genome sequence of Corynebacterium casei LMG S-19264T (=DSM 44701T), isolated from a smear-ripened cheese.</title>
        <authorList>
            <consortium name="US DOE Joint Genome Institute (JGI-PGF)"/>
            <person name="Walter F."/>
            <person name="Albersmeier A."/>
            <person name="Kalinowski J."/>
            <person name="Ruckert C."/>
        </authorList>
    </citation>
    <scope>NUCLEOTIDE SEQUENCE</scope>
    <source>
        <strain evidence="3">CGMCC 4.7299</strain>
    </source>
</reference>
<sequence length="130" mass="13333">MKAVSIQTFGDPDGMVVIDAPMPAPGPGQLLIDVRTIGVGGVDAVIRRGTLRGHGFHEGIIPGSEVAGRVIAAGDPADAAWVGRDVWAFTGVGGAYAEQVVSAYGSACTTAYDRSCRATGRTGINFDDVE</sequence>
<dbReference type="SUPFAM" id="SSF50129">
    <property type="entry name" value="GroES-like"/>
    <property type="match status" value="1"/>
</dbReference>
<dbReference type="InterPro" id="IPR013154">
    <property type="entry name" value="ADH-like_N"/>
</dbReference>
<protein>
    <recommendedName>
        <fullName evidence="2">Alcohol dehydrogenase-like N-terminal domain-containing protein</fullName>
    </recommendedName>
</protein>
<proteinExistence type="predicted"/>
<dbReference type="PANTHER" id="PTHR44154:SF1">
    <property type="entry name" value="QUINONE OXIDOREDUCTASE"/>
    <property type="match status" value="1"/>
</dbReference>
<keyword evidence="4" id="KW-1185">Reference proteome</keyword>
<name>A0A8J3C543_9ACTN</name>
<keyword evidence="1" id="KW-0521">NADP</keyword>
<dbReference type="EMBL" id="BMMX01000034">
    <property type="protein sequence ID" value="GGL10574.1"/>
    <property type="molecule type" value="Genomic_DNA"/>
</dbReference>
<organism evidence="3 4">
    <name type="scientific">Mangrovihabitans endophyticus</name>
    <dbReference type="NCBI Taxonomy" id="1751298"/>
    <lineage>
        <taxon>Bacteria</taxon>
        <taxon>Bacillati</taxon>
        <taxon>Actinomycetota</taxon>
        <taxon>Actinomycetes</taxon>
        <taxon>Micromonosporales</taxon>
        <taxon>Micromonosporaceae</taxon>
        <taxon>Mangrovihabitans</taxon>
    </lineage>
</organism>
<reference evidence="3" key="2">
    <citation type="submission" date="2020-09" db="EMBL/GenBank/DDBJ databases">
        <authorList>
            <person name="Sun Q."/>
            <person name="Zhou Y."/>
        </authorList>
    </citation>
    <scope>NUCLEOTIDE SEQUENCE</scope>
    <source>
        <strain evidence="3">CGMCC 4.7299</strain>
    </source>
</reference>
<dbReference type="Gene3D" id="3.90.180.10">
    <property type="entry name" value="Medium-chain alcohol dehydrogenases, catalytic domain"/>
    <property type="match status" value="1"/>
</dbReference>
<dbReference type="Pfam" id="PF08240">
    <property type="entry name" value="ADH_N"/>
    <property type="match status" value="1"/>
</dbReference>
<comment type="caution">
    <text evidence="3">The sequence shown here is derived from an EMBL/GenBank/DDBJ whole genome shotgun (WGS) entry which is preliminary data.</text>
</comment>
<evidence type="ECO:0000313" key="3">
    <source>
        <dbReference type="EMBL" id="GGL10574.1"/>
    </source>
</evidence>
<evidence type="ECO:0000259" key="2">
    <source>
        <dbReference type="Pfam" id="PF08240"/>
    </source>
</evidence>
<dbReference type="Proteomes" id="UP000656042">
    <property type="component" value="Unassembled WGS sequence"/>
</dbReference>
<feature type="domain" description="Alcohol dehydrogenase-like N-terminal" evidence="2">
    <location>
        <begin position="26"/>
        <end position="102"/>
    </location>
</feature>